<organism evidence="3 4">
    <name type="scientific">Pelagomonas calceolata</name>
    <dbReference type="NCBI Taxonomy" id="35677"/>
    <lineage>
        <taxon>Eukaryota</taxon>
        <taxon>Sar</taxon>
        <taxon>Stramenopiles</taxon>
        <taxon>Ochrophyta</taxon>
        <taxon>Pelagophyceae</taxon>
        <taxon>Pelagomonadales</taxon>
        <taxon>Pelagomonadaceae</taxon>
        <taxon>Pelagomonas</taxon>
    </lineage>
</organism>
<keyword evidence="4" id="KW-1185">Reference proteome</keyword>
<gene>
    <name evidence="3" type="ORF">PECAL_4P10800</name>
</gene>
<dbReference type="InterPro" id="IPR003131">
    <property type="entry name" value="T1-type_BTB"/>
</dbReference>
<feature type="compositionally biased region" description="Polar residues" evidence="1">
    <location>
        <begin position="92"/>
        <end position="101"/>
    </location>
</feature>
<sequence>MAALTNPAGAVTVNVGGTVYMTTLATLTRVEGSMLGALAEALSDGEVLFIDRDGPSFRYVLNYLRDPFAKPLVPRDPTDGPARARGGFLWSPRTTQPPFYD</sequence>
<evidence type="ECO:0000313" key="4">
    <source>
        <dbReference type="Proteomes" id="UP000789595"/>
    </source>
</evidence>
<protein>
    <recommendedName>
        <fullName evidence="2">Potassium channel tetramerisation-type BTB domain-containing protein</fullName>
    </recommendedName>
</protein>
<dbReference type="CDD" id="cd18316">
    <property type="entry name" value="BTB_POZ_KCTD-like"/>
    <property type="match status" value="1"/>
</dbReference>
<dbReference type="PANTHER" id="PTHR14499:SF144">
    <property type="entry name" value="POTASSIUM CHANNEL TETRAMERISATION-TYPE BTB DOMAIN-CONTAINING PROTEIN"/>
    <property type="match status" value="1"/>
</dbReference>
<feature type="domain" description="Potassium channel tetramerisation-type BTB" evidence="2">
    <location>
        <begin position="11"/>
        <end position="66"/>
    </location>
</feature>
<name>A0A8J2SK48_9STRA</name>
<dbReference type="SUPFAM" id="SSF54695">
    <property type="entry name" value="POZ domain"/>
    <property type="match status" value="1"/>
</dbReference>
<dbReference type="Pfam" id="PF02214">
    <property type="entry name" value="BTB_2"/>
    <property type="match status" value="1"/>
</dbReference>
<evidence type="ECO:0000259" key="2">
    <source>
        <dbReference type="Pfam" id="PF02214"/>
    </source>
</evidence>
<reference evidence="3" key="1">
    <citation type="submission" date="2021-11" db="EMBL/GenBank/DDBJ databases">
        <authorList>
            <consortium name="Genoscope - CEA"/>
            <person name="William W."/>
        </authorList>
    </citation>
    <scope>NUCLEOTIDE SEQUENCE</scope>
</reference>
<feature type="region of interest" description="Disordered" evidence="1">
    <location>
        <begin position="72"/>
        <end position="101"/>
    </location>
</feature>
<dbReference type="OrthoDB" id="2414723at2759"/>
<dbReference type="Proteomes" id="UP000789595">
    <property type="component" value="Unassembled WGS sequence"/>
</dbReference>
<dbReference type="GO" id="GO:0051260">
    <property type="term" value="P:protein homooligomerization"/>
    <property type="evidence" value="ECO:0007669"/>
    <property type="project" value="InterPro"/>
</dbReference>
<evidence type="ECO:0000313" key="3">
    <source>
        <dbReference type="EMBL" id="CAH0373838.1"/>
    </source>
</evidence>
<dbReference type="InterPro" id="IPR011333">
    <property type="entry name" value="SKP1/BTB/POZ_sf"/>
</dbReference>
<proteinExistence type="predicted"/>
<accession>A0A8J2SK48</accession>
<evidence type="ECO:0000256" key="1">
    <source>
        <dbReference type="SAM" id="MobiDB-lite"/>
    </source>
</evidence>
<dbReference type="Gene3D" id="3.30.710.10">
    <property type="entry name" value="Potassium Channel Kv1.1, Chain A"/>
    <property type="match status" value="1"/>
</dbReference>
<dbReference type="PANTHER" id="PTHR14499">
    <property type="entry name" value="POTASSIUM CHANNEL TETRAMERIZATION DOMAIN-CONTAINING"/>
    <property type="match status" value="1"/>
</dbReference>
<dbReference type="EMBL" id="CAKKNE010000004">
    <property type="protein sequence ID" value="CAH0373838.1"/>
    <property type="molecule type" value="Genomic_DNA"/>
</dbReference>
<comment type="caution">
    <text evidence="3">The sequence shown here is derived from an EMBL/GenBank/DDBJ whole genome shotgun (WGS) entry which is preliminary data.</text>
</comment>
<dbReference type="AlphaFoldDB" id="A0A8J2SK48"/>